<dbReference type="Gene3D" id="1.10.10.10">
    <property type="entry name" value="Winged helix-like DNA-binding domain superfamily/Winged helix DNA-binding domain"/>
    <property type="match status" value="1"/>
</dbReference>
<organism evidence="4 5">
    <name type="scientific">Haloarcula sebkhae</name>
    <dbReference type="NCBI Taxonomy" id="932660"/>
    <lineage>
        <taxon>Archaea</taxon>
        <taxon>Methanobacteriati</taxon>
        <taxon>Methanobacteriota</taxon>
        <taxon>Stenosarchaea group</taxon>
        <taxon>Halobacteria</taxon>
        <taxon>Halobacteriales</taxon>
        <taxon>Haloarculaceae</taxon>
        <taxon>Haloarcula</taxon>
    </lineage>
</organism>
<reference evidence="4" key="2">
    <citation type="submission" date="2020-09" db="EMBL/GenBank/DDBJ databases">
        <authorList>
            <person name="Sun Q."/>
            <person name="Ohkuma M."/>
        </authorList>
    </citation>
    <scope>NUCLEOTIDE SEQUENCE</scope>
    <source>
        <strain evidence="4">JCM 19018</strain>
    </source>
</reference>
<dbReference type="PANTHER" id="PTHR34293">
    <property type="entry name" value="HTH-TYPE TRANSCRIPTIONAL REGULATOR TRMBL2"/>
    <property type="match status" value="1"/>
</dbReference>
<feature type="domain" description="Transcription regulator TrmB N-terminal" evidence="2">
    <location>
        <begin position="6"/>
        <end position="73"/>
    </location>
</feature>
<dbReference type="InterPro" id="IPR036388">
    <property type="entry name" value="WH-like_DNA-bd_sf"/>
</dbReference>
<sequence>MGMSSLRDLGLSEYEARAYRSLLETGPTTAKELSRASDVPMGRIYDVLNSLETYNLVRSQTASRPKKYVAVEPDTALDRLLEDKKRELQEKVGQYEEIVDDLSSQLESADPVEEPFWTAAVGPDNSLDLLLERLAAADDEIIMVGSAPARQVDILSGTERIVDELEAALERGVEVSLLVRPDLFESLPEEANREYYERLFHYDNYSARASPNIRTTFELLDGVEVCIEVPHPLGREETFGVIDMKDSDFTADISQAFEEQWAEAKPVGPP</sequence>
<dbReference type="Pfam" id="PF01978">
    <property type="entry name" value="TrmB"/>
    <property type="match status" value="1"/>
</dbReference>
<feature type="domain" description="DUF7436" evidence="3">
    <location>
        <begin position="111"/>
        <end position="267"/>
    </location>
</feature>
<dbReference type="InterPro" id="IPR002831">
    <property type="entry name" value="Tscrpt_reg_TrmB_N"/>
</dbReference>
<evidence type="ECO:0000259" key="2">
    <source>
        <dbReference type="Pfam" id="PF01978"/>
    </source>
</evidence>
<evidence type="ECO:0000313" key="5">
    <source>
        <dbReference type="Proteomes" id="UP000614221"/>
    </source>
</evidence>
<reference evidence="4" key="1">
    <citation type="journal article" date="2014" name="Int. J. Syst. Evol. Microbiol.">
        <title>Complete genome sequence of Corynebacterium casei LMG S-19264T (=DSM 44701T), isolated from a smear-ripened cheese.</title>
        <authorList>
            <consortium name="US DOE Joint Genome Institute (JGI-PGF)"/>
            <person name="Walter F."/>
            <person name="Albersmeier A."/>
            <person name="Kalinowski J."/>
            <person name="Ruckert C."/>
        </authorList>
    </citation>
    <scope>NUCLEOTIDE SEQUENCE</scope>
    <source>
        <strain evidence="4">JCM 19018</strain>
    </source>
</reference>
<dbReference type="InterPro" id="IPR051797">
    <property type="entry name" value="TrmB-like"/>
</dbReference>
<dbReference type="SUPFAM" id="SSF56024">
    <property type="entry name" value="Phospholipase D/nuclease"/>
    <property type="match status" value="1"/>
</dbReference>
<dbReference type="PANTHER" id="PTHR34293:SF1">
    <property type="entry name" value="HTH-TYPE TRANSCRIPTIONAL REGULATOR TRMBL2"/>
    <property type="match status" value="1"/>
</dbReference>
<dbReference type="Proteomes" id="UP000614221">
    <property type="component" value="Unassembled WGS sequence"/>
</dbReference>
<comment type="caution">
    <text evidence="4">The sequence shown here is derived from an EMBL/GenBank/DDBJ whole genome shotgun (WGS) entry which is preliminary data.</text>
</comment>
<evidence type="ECO:0000313" key="4">
    <source>
        <dbReference type="EMBL" id="GGK69219.1"/>
    </source>
</evidence>
<dbReference type="EMBL" id="BMPD01000003">
    <property type="protein sequence ID" value="GGK69219.1"/>
    <property type="molecule type" value="Genomic_DNA"/>
</dbReference>
<accession>A0A830EZ06</accession>
<dbReference type="InterPro" id="IPR036390">
    <property type="entry name" value="WH_DNA-bd_sf"/>
</dbReference>
<keyword evidence="1" id="KW-0175">Coiled coil</keyword>
<protein>
    <submittedName>
        <fullName evidence="4">Transcriptional regulator</fullName>
    </submittedName>
</protein>
<name>A0A830EZ06_9EURY</name>
<dbReference type="InterPro" id="IPR055859">
    <property type="entry name" value="DUF7436"/>
</dbReference>
<gene>
    <name evidence="4" type="ORF">GCM10009067_21780</name>
</gene>
<proteinExistence type="predicted"/>
<evidence type="ECO:0000256" key="1">
    <source>
        <dbReference type="SAM" id="Coils"/>
    </source>
</evidence>
<evidence type="ECO:0000259" key="3">
    <source>
        <dbReference type="Pfam" id="PF24217"/>
    </source>
</evidence>
<dbReference type="SUPFAM" id="SSF46785">
    <property type="entry name" value="Winged helix' DNA-binding domain"/>
    <property type="match status" value="1"/>
</dbReference>
<dbReference type="Pfam" id="PF24217">
    <property type="entry name" value="DUF7436"/>
    <property type="match status" value="1"/>
</dbReference>
<dbReference type="AlphaFoldDB" id="A0A830EZ06"/>
<feature type="coiled-coil region" evidence="1">
    <location>
        <begin position="78"/>
        <end position="105"/>
    </location>
</feature>